<evidence type="ECO:0000256" key="1">
    <source>
        <dbReference type="ARBA" id="ARBA00023125"/>
    </source>
</evidence>
<dbReference type="Pfam" id="PF01381">
    <property type="entry name" value="HTH_3"/>
    <property type="match status" value="1"/>
</dbReference>
<dbReference type="InterPro" id="IPR001387">
    <property type="entry name" value="Cro/C1-type_HTH"/>
</dbReference>
<dbReference type="AlphaFoldDB" id="A0AAX3W4E1"/>
<evidence type="ECO:0000313" key="4">
    <source>
        <dbReference type="Proteomes" id="UP001223261"/>
    </source>
</evidence>
<proteinExistence type="predicted"/>
<dbReference type="PROSITE" id="PS50943">
    <property type="entry name" value="HTH_CROC1"/>
    <property type="match status" value="1"/>
</dbReference>
<dbReference type="InterPro" id="IPR010982">
    <property type="entry name" value="Lambda_DNA-bd_dom_sf"/>
</dbReference>
<protein>
    <submittedName>
        <fullName evidence="3">Helix-turn-helix transcriptional regulator</fullName>
    </submittedName>
</protein>
<dbReference type="EMBL" id="CP118848">
    <property type="protein sequence ID" value="WHI60054.1"/>
    <property type="molecule type" value="Genomic_DNA"/>
</dbReference>
<evidence type="ECO:0000259" key="2">
    <source>
        <dbReference type="PROSITE" id="PS50943"/>
    </source>
</evidence>
<evidence type="ECO:0000313" key="3">
    <source>
        <dbReference type="EMBL" id="WHI60054.1"/>
    </source>
</evidence>
<sequence>MNSYNIESVGKRIKSIRQNNGMNLEDFGNIFGVSKSNVSKWENGRQRPNNQRLKEIAEKGSCSISYLLFGTYDELVSDMINLYFENHSSLNFIDKEEVIHFHISKYNYKKSQIFHEVSAEYTDSNNELTISIWELKNKRDQILYDEIAGGLKTYLNRLDYIYSSDEGKYKLKKFKNLAKTLQKQFNSSEASLPIYLNNKIDQLYDDEKIIYDKEVHETLKNDMNEFFSTLLNGHFKHHMYNMTNNTINYISDIMIEEFEGISYKLNFNKFDGWNNLDDETKEKIFNQIDEMASLLIEREVKNNE</sequence>
<dbReference type="SUPFAM" id="SSF47413">
    <property type="entry name" value="lambda repressor-like DNA-binding domains"/>
    <property type="match status" value="1"/>
</dbReference>
<dbReference type="Proteomes" id="UP001223261">
    <property type="component" value="Chromosome"/>
</dbReference>
<organism evidence="3 4">
    <name type="scientific">Mammaliicoccus lentus</name>
    <name type="common">Staphylococcus lentus</name>
    <dbReference type="NCBI Taxonomy" id="42858"/>
    <lineage>
        <taxon>Bacteria</taxon>
        <taxon>Bacillati</taxon>
        <taxon>Bacillota</taxon>
        <taxon>Bacilli</taxon>
        <taxon>Bacillales</taxon>
        <taxon>Staphylococcaceae</taxon>
        <taxon>Mammaliicoccus</taxon>
    </lineage>
</organism>
<feature type="domain" description="HTH cro/C1-type" evidence="2">
    <location>
        <begin position="13"/>
        <end position="67"/>
    </location>
</feature>
<reference evidence="3" key="1">
    <citation type="journal article" date="2023" name="Antibiotics">
        <title>Prevalence and Molecular Characterization of Methicillin-Resistant Staphylococci (MRS) and Mammaliicocci (MRM) in Dromedary Camels from Algeria: First Detection of SCCmec-mecC Hybrid in Methicillin-Resistant Mammaliicoccus lentus.</title>
        <authorList>
            <person name="Belhout C."/>
            <person name="Boyen F."/>
            <person name="Vereecke N."/>
            <person name="Theuns S."/>
            <person name="Taibi N."/>
            <person name="Stegger M."/>
            <person name="de la Fe-Rodriguez P.Y."/>
            <person name="Bouayad L."/>
            <person name="Elgroud R."/>
            <person name="Butaye P."/>
        </authorList>
    </citation>
    <scope>NUCLEOTIDE SEQUENCE</scope>
    <source>
        <strain evidence="3">7048</strain>
    </source>
</reference>
<name>A0AAX3W4E1_MAMLE</name>
<dbReference type="Gene3D" id="1.10.260.40">
    <property type="entry name" value="lambda repressor-like DNA-binding domains"/>
    <property type="match status" value="1"/>
</dbReference>
<dbReference type="PANTHER" id="PTHR46558">
    <property type="entry name" value="TRACRIPTIONAL REGULATORY PROTEIN-RELATED-RELATED"/>
    <property type="match status" value="1"/>
</dbReference>
<dbReference type="CDD" id="cd00093">
    <property type="entry name" value="HTH_XRE"/>
    <property type="match status" value="1"/>
</dbReference>
<gene>
    <name evidence="3" type="ORF">PYH69_15475</name>
</gene>
<dbReference type="RefSeq" id="WP_282862288.1">
    <property type="nucleotide sequence ID" value="NZ_CP118848.1"/>
</dbReference>
<dbReference type="PANTHER" id="PTHR46558:SF11">
    <property type="entry name" value="HTH-TYPE TRANSCRIPTIONAL REGULATOR XRE"/>
    <property type="match status" value="1"/>
</dbReference>
<dbReference type="SMART" id="SM00530">
    <property type="entry name" value="HTH_XRE"/>
    <property type="match status" value="1"/>
</dbReference>
<accession>A0AAX3W4E1</accession>
<keyword evidence="1" id="KW-0238">DNA-binding</keyword>
<dbReference type="GO" id="GO:0003677">
    <property type="term" value="F:DNA binding"/>
    <property type="evidence" value="ECO:0007669"/>
    <property type="project" value="UniProtKB-KW"/>
</dbReference>